<dbReference type="PANTHER" id="PTHR34387">
    <property type="entry name" value="SLR1258 PROTEIN"/>
    <property type="match status" value="1"/>
</dbReference>
<gene>
    <name evidence="1" type="ORF">ACFPOG_27205</name>
</gene>
<dbReference type="Gene3D" id="3.30.70.2970">
    <property type="entry name" value="Protein of unknown function (DUF541), domain 2"/>
    <property type="match status" value="1"/>
</dbReference>
<dbReference type="RefSeq" id="WP_270879901.1">
    <property type="nucleotide sequence ID" value="NZ_JAQFVF010000027.1"/>
</dbReference>
<sequence length="226" mass="24228">MSPMYGNPYVHPASAASMNQQATIEVLGEGTVQAAPDRAVIVLGAVTEGTNLTQIQAENAKITTAVIQSLLALGIPREHIQTQEYRIDTQYDYPDGKQTFRGYKVTHLLQVTTDRVEQTGAIVDAAVASGANEVSSIRFTMAHPEVYEQKALTKALRDAQQKAVTIADTIGAQLSAVPIRVQEPAHAAEPVPYSVKFAVSAAASPTPIQPGQLTISATVRVWYLFA</sequence>
<dbReference type="EMBL" id="JBHSMJ010000040">
    <property type="protein sequence ID" value="MFC5451896.1"/>
    <property type="molecule type" value="Genomic_DNA"/>
</dbReference>
<protein>
    <submittedName>
        <fullName evidence="1">SIMPL domain-containing protein</fullName>
    </submittedName>
</protein>
<proteinExistence type="predicted"/>
<dbReference type="Proteomes" id="UP001596044">
    <property type="component" value="Unassembled WGS sequence"/>
</dbReference>
<comment type="caution">
    <text evidence="1">The sequence shown here is derived from an EMBL/GenBank/DDBJ whole genome shotgun (WGS) entry which is preliminary data.</text>
</comment>
<organism evidence="1 2">
    <name type="scientific">Paenibacillus aestuarii</name>
    <dbReference type="NCBI Taxonomy" id="516965"/>
    <lineage>
        <taxon>Bacteria</taxon>
        <taxon>Bacillati</taxon>
        <taxon>Bacillota</taxon>
        <taxon>Bacilli</taxon>
        <taxon>Bacillales</taxon>
        <taxon>Paenibacillaceae</taxon>
        <taxon>Paenibacillus</taxon>
    </lineage>
</organism>
<dbReference type="InterPro" id="IPR007497">
    <property type="entry name" value="SIMPL/DUF541"/>
</dbReference>
<evidence type="ECO:0000313" key="2">
    <source>
        <dbReference type="Proteomes" id="UP001596044"/>
    </source>
</evidence>
<dbReference type="Gene3D" id="3.30.110.170">
    <property type="entry name" value="Protein of unknown function (DUF541), domain 1"/>
    <property type="match status" value="1"/>
</dbReference>
<dbReference type="PANTHER" id="PTHR34387:SF1">
    <property type="entry name" value="PERIPLASMIC IMMUNOGENIC PROTEIN"/>
    <property type="match status" value="1"/>
</dbReference>
<keyword evidence="2" id="KW-1185">Reference proteome</keyword>
<dbReference type="InterPro" id="IPR052022">
    <property type="entry name" value="26kDa_periplasmic_antigen"/>
</dbReference>
<reference evidence="2" key="1">
    <citation type="journal article" date="2019" name="Int. J. Syst. Evol. Microbiol.">
        <title>The Global Catalogue of Microorganisms (GCM) 10K type strain sequencing project: providing services to taxonomists for standard genome sequencing and annotation.</title>
        <authorList>
            <consortium name="The Broad Institute Genomics Platform"/>
            <consortium name="The Broad Institute Genome Sequencing Center for Infectious Disease"/>
            <person name="Wu L."/>
            <person name="Ma J."/>
        </authorList>
    </citation>
    <scope>NUCLEOTIDE SEQUENCE [LARGE SCALE GENOMIC DNA]</scope>
    <source>
        <strain evidence="2">KACC 11904</strain>
    </source>
</reference>
<evidence type="ECO:0000313" key="1">
    <source>
        <dbReference type="EMBL" id="MFC5451896.1"/>
    </source>
</evidence>
<accession>A0ABW0KGM1</accession>
<name>A0ABW0KGM1_9BACL</name>
<dbReference type="Pfam" id="PF04402">
    <property type="entry name" value="SIMPL"/>
    <property type="match status" value="1"/>
</dbReference>